<reference evidence="8" key="1">
    <citation type="submission" date="2022-08" db="EMBL/GenBank/DDBJ databases">
        <title>Genome Sequence of the sulphate-reducing bacterium, Pseudodesulfovibrio portus JCM14722.</title>
        <authorList>
            <person name="Kondo R."/>
            <person name="Kataoka T."/>
        </authorList>
    </citation>
    <scope>NUCLEOTIDE SEQUENCE</scope>
    <source>
        <strain evidence="8">JCM 14722</strain>
    </source>
</reference>
<dbReference type="PROSITE" id="PS50111">
    <property type="entry name" value="CHEMOTAXIS_TRANSDUC_2"/>
    <property type="match status" value="1"/>
</dbReference>
<evidence type="ECO:0000259" key="7">
    <source>
        <dbReference type="PROSITE" id="PS50885"/>
    </source>
</evidence>
<feature type="region of interest" description="Disordered" evidence="4">
    <location>
        <begin position="408"/>
        <end position="429"/>
    </location>
</feature>
<organism evidence="8 9">
    <name type="scientific">Pseudodesulfovibrio portus</name>
    <dbReference type="NCBI Taxonomy" id="231439"/>
    <lineage>
        <taxon>Bacteria</taxon>
        <taxon>Pseudomonadati</taxon>
        <taxon>Thermodesulfobacteriota</taxon>
        <taxon>Desulfovibrionia</taxon>
        <taxon>Desulfovibrionales</taxon>
        <taxon>Desulfovibrionaceae</taxon>
    </lineage>
</organism>
<comment type="similarity">
    <text evidence="2">Belongs to the methyl-accepting chemotaxis (MCP) protein family.</text>
</comment>
<evidence type="ECO:0000313" key="8">
    <source>
        <dbReference type="EMBL" id="BDQ34970.1"/>
    </source>
</evidence>
<accession>A0ABN6RXX8</accession>
<dbReference type="SUPFAM" id="SSF58104">
    <property type="entry name" value="Methyl-accepting chemotaxis protein (MCP) signaling domain"/>
    <property type="match status" value="1"/>
</dbReference>
<protein>
    <recommendedName>
        <fullName evidence="10">Methyl-accepting chemotaxis protein</fullName>
    </recommendedName>
</protein>
<name>A0ABN6RXX8_9BACT</name>
<dbReference type="Pfam" id="PF00015">
    <property type="entry name" value="MCPsignal"/>
    <property type="match status" value="1"/>
</dbReference>
<feature type="compositionally biased region" description="Polar residues" evidence="4">
    <location>
        <begin position="408"/>
        <end position="425"/>
    </location>
</feature>
<dbReference type="PANTHER" id="PTHR43531">
    <property type="entry name" value="PROTEIN ICFG"/>
    <property type="match status" value="1"/>
</dbReference>
<gene>
    <name evidence="8" type="ORF">JCM14722_25120</name>
</gene>
<dbReference type="InterPro" id="IPR024478">
    <property type="entry name" value="HlyB_4HB_MCP"/>
</dbReference>
<keyword evidence="1" id="KW-0145">Chemotaxis</keyword>
<keyword evidence="3" id="KW-0807">Transducer</keyword>
<keyword evidence="9" id="KW-1185">Reference proteome</keyword>
<feature type="transmembrane region" description="Helical" evidence="5">
    <location>
        <begin position="7"/>
        <end position="29"/>
    </location>
</feature>
<dbReference type="Pfam" id="PF12729">
    <property type="entry name" value="4HB_MCP_1"/>
    <property type="match status" value="1"/>
</dbReference>
<feature type="transmembrane region" description="Helical" evidence="5">
    <location>
        <begin position="322"/>
        <end position="343"/>
    </location>
</feature>
<feature type="domain" description="HAMP" evidence="7">
    <location>
        <begin position="345"/>
        <end position="397"/>
    </location>
</feature>
<sequence length="674" mass="72109">MSIKWKLLLMVGLPVSAIIIIFVIGLYSFGTIDSSSTATNSLHMDRATMINADRDAYQAQVGVMNAMNAPSVKALEAFKADVNENVQQTHDRIIGPGENFTSDMAGTFDAFKSAFETWKTKTTNILKLTDETLEANLLGAEEAKAALASFDAMRNVIDELGTTAEDRLKNPGLPIGERMAYEQALALILNADRDAYQAYVAQLLIARTRDIAEVKDLAASFNENLNQTRDRVTGGADKLAARGAQLKAQFLVQLDEWQQHSQKAVDLATANIEKNLRKAELFVQSEKDFSTMRGTIDELGNMELTRVEERVASMNETISFTIWLYAAISAIFTLAAVIVAWLFSVKLAAVIKRAADVVTSLARGDFNVGLDVRRNDEIGQMSNAISGMISKLRSIVMEVQTATGNVASGSQELAGSSESLSQGATEQASSVEEVSSAMEQITASISQNADSSAKTESIARQTADEARKGGEAVQQTVTAMTQIAEKISIIEEIARQTNLLALNAAIEAARAGEQGKGFAVVAAEVRKLAERSGTAAAEIGELSSSSVAVATKAGELLNSIVPSIENTAEMVQDISAASSEQNTGASEINTALQQLDTVVQANAGVSEEIASTAEELSAQAEQLESTMAFFRLGDGHAPATRTVTRKPAKMLAAAEPEEGMTLDMDDGDDAFERF</sequence>
<dbReference type="Gene3D" id="1.10.287.950">
    <property type="entry name" value="Methyl-accepting chemotaxis protein"/>
    <property type="match status" value="1"/>
</dbReference>
<dbReference type="PRINTS" id="PR00260">
    <property type="entry name" value="CHEMTRNSDUCR"/>
</dbReference>
<keyword evidence="5" id="KW-0472">Membrane</keyword>
<dbReference type="PANTHER" id="PTHR43531:SF11">
    <property type="entry name" value="METHYL-ACCEPTING CHEMOTAXIS PROTEIN 3"/>
    <property type="match status" value="1"/>
</dbReference>
<dbReference type="Pfam" id="PF00672">
    <property type="entry name" value="HAMP"/>
    <property type="match status" value="1"/>
</dbReference>
<dbReference type="InterPro" id="IPR051310">
    <property type="entry name" value="MCP_chemotaxis"/>
</dbReference>
<evidence type="ECO:0000256" key="1">
    <source>
        <dbReference type="ARBA" id="ARBA00022500"/>
    </source>
</evidence>
<dbReference type="RefSeq" id="WP_264981862.1">
    <property type="nucleotide sequence ID" value="NZ_AP026708.1"/>
</dbReference>
<dbReference type="InterPro" id="IPR004090">
    <property type="entry name" value="Chemotax_Me-accpt_rcpt"/>
</dbReference>
<dbReference type="SMART" id="SM00283">
    <property type="entry name" value="MA"/>
    <property type="match status" value="1"/>
</dbReference>
<dbReference type="SMART" id="SM00304">
    <property type="entry name" value="HAMP"/>
    <property type="match status" value="1"/>
</dbReference>
<dbReference type="CDD" id="cd06225">
    <property type="entry name" value="HAMP"/>
    <property type="match status" value="1"/>
</dbReference>
<evidence type="ECO:0000313" key="9">
    <source>
        <dbReference type="Proteomes" id="UP001061361"/>
    </source>
</evidence>
<dbReference type="EMBL" id="AP026708">
    <property type="protein sequence ID" value="BDQ34970.1"/>
    <property type="molecule type" value="Genomic_DNA"/>
</dbReference>
<dbReference type="InterPro" id="IPR003660">
    <property type="entry name" value="HAMP_dom"/>
</dbReference>
<dbReference type="PROSITE" id="PS50885">
    <property type="entry name" value="HAMP"/>
    <property type="match status" value="1"/>
</dbReference>
<keyword evidence="5" id="KW-0812">Transmembrane</keyword>
<proteinExistence type="inferred from homology"/>
<evidence type="ECO:0000256" key="5">
    <source>
        <dbReference type="SAM" id="Phobius"/>
    </source>
</evidence>
<evidence type="ECO:0000259" key="6">
    <source>
        <dbReference type="PROSITE" id="PS50111"/>
    </source>
</evidence>
<evidence type="ECO:0000256" key="2">
    <source>
        <dbReference type="ARBA" id="ARBA00029447"/>
    </source>
</evidence>
<dbReference type="Proteomes" id="UP001061361">
    <property type="component" value="Chromosome"/>
</dbReference>
<evidence type="ECO:0000256" key="3">
    <source>
        <dbReference type="PROSITE-ProRule" id="PRU00284"/>
    </source>
</evidence>
<evidence type="ECO:0000256" key="4">
    <source>
        <dbReference type="SAM" id="MobiDB-lite"/>
    </source>
</evidence>
<keyword evidence="5" id="KW-1133">Transmembrane helix</keyword>
<dbReference type="InterPro" id="IPR004089">
    <property type="entry name" value="MCPsignal_dom"/>
</dbReference>
<evidence type="ECO:0008006" key="10">
    <source>
        <dbReference type="Google" id="ProtNLM"/>
    </source>
</evidence>
<feature type="domain" description="Methyl-accepting transducer" evidence="6">
    <location>
        <begin position="402"/>
        <end position="617"/>
    </location>
</feature>